<name>A0ABU0VUU7_9RHOB</name>
<reference evidence="2 3" key="1">
    <citation type="submission" date="2023-08" db="EMBL/GenBank/DDBJ databases">
        <title>Characterization of two Paracoccaceae strains isolated from Phycosphere and proposal of Xinfangfangia lacusdiani sp. nov.</title>
        <authorList>
            <person name="Deng Y."/>
            <person name="Zhang Y.Q."/>
        </authorList>
    </citation>
    <scope>NUCLEOTIDE SEQUENCE [LARGE SCALE GENOMIC DNA]</scope>
    <source>
        <strain evidence="2 3">CPCC 101601</strain>
    </source>
</reference>
<evidence type="ECO:0000313" key="2">
    <source>
        <dbReference type="EMBL" id="MDQ2065512.1"/>
    </source>
</evidence>
<dbReference type="Proteomes" id="UP001239680">
    <property type="component" value="Unassembled WGS sequence"/>
</dbReference>
<dbReference type="EMBL" id="JAVDBT010000003">
    <property type="protein sequence ID" value="MDQ2065512.1"/>
    <property type="molecule type" value="Genomic_DNA"/>
</dbReference>
<dbReference type="RefSeq" id="WP_306679200.1">
    <property type="nucleotide sequence ID" value="NZ_JAVDBT010000003.1"/>
</dbReference>
<protein>
    <submittedName>
        <fullName evidence="2">Uncharacterized protein</fullName>
    </submittedName>
</protein>
<gene>
    <name evidence="2" type="ORF">Q9295_03945</name>
</gene>
<evidence type="ECO:0000313" key="3">
    <source>
        <dbReference type="Proteomes" id="UP001239680"/>
    </source>
</evidence>
<accession>A0ABU0VUU7</accession>
<feature type="region of interest" description="Disordered" evidence="1">
    <location>
        <begin position="24"/>
        <end position="67"/>
    </location>
</feature>
<evidence type="ECO:0000256" key="1">
    <source>
        <dbReference type="SAM" id="MobiDB-lite"/>
    </source>
</evidence>
<proteinExistence type="predicted"/>
<organism evidence="2 3">
    <name type="scientific">Pseudogemmobacter lacusdianii</name>
    <dbReference type="NCBI Taxonomy" id="3069608"/>
    <lineage>
        <taxon>Bacteria</taxon>
        <taxon>Pseudomonadati</taxon>
        <taxon>Pseudomonadota</taxon>
        <taxon>Alphaproteobacteria</taxon>
        <taxon>Rhodobacterales</taxon>
        <taxon>Paracoccaceae</taxon>
        <taxon>Pseudogemmobacter</taxon>
    </lineage>
</organism>
<comment type="caution">
    <text evidence="2">The sequence shown here is derived from an EMBL/GenBank/DDBJ whole genome shotgun (WGS) entry which is preliminary data.</text>
</comment>
<sequence length="67" mass="7682">MDRMLSQIVNMLLRKLVRRGVNAGINHLSRRGKSQPQPMTKAEREQANAAQGLADKARKMQRLSRRL</sequence>
<keyword evidence="3" id="KW-1185">Reference proteome</keyword>